<dbReference type="GO" id="GO:0006355">
    <property type="term" value="P:regulation of DNA-templated transcription"/>
    <property type="evidence" value="ECO:0007669"/>
    <property type="project" value="InterPro"/>
</dbReference>
<dbReference type="GO" id="GO:0008270">
    <property type="term" value="F:zinc ion binding"/>
    <property type="evidence" value="ECO:0007669"/>
    <property type="project" value="UniProtKB-KW"/>
</dbReference>
<keyword evidence="1" id="KW-0863">Zinc-finger</keyword>
<evidence type="ECO:0000256" key="1">
    <source>
        <dbReference type="PROSITE-ProRule" id="PRU00042"/>
    </source>
</evidence>
<gene>
    <name evidence="4" type="ORF">OLEA9_A105154</name>
</gene>
<feature type="domain" description="C2H2-type" evidence="3">
    <location>
        <begin position="142"/>
        <end position="169"/>
    </location>
</feature>
<evidence type="ECO:0000256" key="2">
    <source>
        <dbReference type="SAM" id="MobiDB-lite"/>
    </source>
</evidence>
<dbReference type="Proteomes" id="UP000594638">
    <property type="component" value="Unassembled WGS sequence"/>
</dbReference>
<keyword evidence="5" id="KW-1185">Reference proteome</keyword>
<comment type="caution">
    <text evidence="4">The sequence shown here is derived from an EMBL/GenBank/DDBJ whole genome shotgun (WGS) entry which is preliminary data.</text>
</comment>
<feature type="region of interest" description="Disordered" evidence="2">
    <location>
        <begin position="74"/>
        <end position="97"/>
    </location>
</feature>
<dbReference type="SUPFAM" id="SSF57667">
    <property type="entry name" value="beta-beta-alpha zinc fingers"/>
    <property type="match status" value="1"/>
</dbReference>
<protein>
    <submittedName>
        <fullName evidence="4">Zinc finger ZAT1-like</fullName>
    </submittedName>
</protein>
<dbReference type="PROSITE" id="PS00028">
    <property type="entry name" value="ZINC_FINGER_C2H2_1"/>
    <property type="match status" value="2"/>
</dbReference>
<dbReference type="PANTHER" id="PTHR46326:SF2">
    <property type="entry name" value="ZINC FINGER PROTEIN ZAT1-RELATED"/>
    <property type="match status" value="1"/>
</dbReference>
<dbReference type="AlphaFoldDB" id="A0A8S0TI10"/>
<evidence type="ECO:0000259" key="3">
    <source>
        <dbReference type="PROSITE" id="PS50157"/>
    </source>
</evidence>
<feature type="domain" description="C2H2-type" evidence="3">
    <location>
        <begin position="7"/>
        <end position="34"/>
    </location>
</feature>
<dbReference type="Gramene" id="OE9A105154T1">
    <property type="protein sequence ID" value="OE9A105154C1"/>
    <property type="gene ID" value="OE9A105154"/>
</dbReference>
<dbReference type="InterPro" id="IPR044303">
    <property type="entry name" value="ZAT1/4/9"/>
</dbReference>
<keyword evidence="1" id="KW-0862">Zinc</keyword>
<reference evidence="4 5" key="1">
    <citation type="submission" date="2019-12" db="EMBL/GenBank/DDBJ databases">
        <authorList>
            <person name="Alioto T."/>
            <person name="Alioto T."/>
            <person name="Gomez Garrido J."/>
        </authorList>
    </citation>
    <scope>NUCLEOTIDE SEQUENCE [LARGE SCALE GENOMIC DNA]</scope>
</reference>
<accession>A0A8S0TI10</accession>
<organism evidence="4 5">
    <name type="scientific">Olea europaea subsp. europaea</name>
    <dbReference type="NCBI Taxonomy" id="158383"/>
    <lineage>
        <taxon>Eukaryota</taxon>
        <taxon>Viridiplantae</taxon>
        <taxon>Streptophyta</taxon>
        <taxon>Embryophyta</taxon>
        <taxon>Tracheophyta</taxon>
        <taxon>Spermatophyta</taxon>
        <taxon>Magnoliopsida</taxon>
        <taxon>eudicotyledons</taxon>
        <taxon>Gunneridae</taxon>
        <taxon>Pentapetalae</taxon>
        <taxon>asterids</taxon>
        <taxon>lamiids</taxon>
        <taxon>Lamiales</taxon>
        <taxon>Oleaceae</taxon>
        <taxon>Oleeae</taxon>
        <taxon>Olea</taxon>
    </lineage>
</organism>
<dbReference type="Pfam" id="PF13912">
    <property type="entry name" value="zf-C2H2_6"/>
    <property type="match status" value="2"/>
</dbReference>
<feature type="compositionally biased region" description="Polar residues" evidence="2">
    <location>
        <begin position="43"/>
        <end position="54"/>
    </location>
</feature>
<dbReference type="InterPro" id="IPR013087">
    <property type="entry name" value="Znf_C2H2_type"/>
</dbReference>
<name>A0A8S0TI10_OLEEU</name>
<proteinExistence type="predicted"/>
<dbReference type="EMBL" id="CACTIH010007243">
    <property type="protein sequence ID" value="CAA3005253.1"/>
    <property type="molecule type" value="Genomic_DNA"/>
</dbReference>
<dbReference type="Gene3D" id="3.30.160.60">
    <property type="entry name" value="Classic Zinc Finger"/>
    <property type="match status" value="1"/>
</dbReference>
<evidence type="ECO:0000313" key="4">
    <source>
        <dbReference type="EMBL" id="CAA3005253.1"/>
    </source>
</evidence>
<dbReference type="PANTHER" id="PTHR46326">
    <property type="entry name" value="ZINC FINGER PROTEIN ZAT1-RELATED"/>
    <property type="match status" value="1"/>
</dbReference>
<evidence type="ECO:0000313" key="5">
    <source>
        <dbReference type="Proteomes" id="UP000594638"/>
    </source>
</evidence>
<feature type="region of interest" description="Disordered" evidence="2">
    <location>
        <begin position="30"/>
        <end position="54"/>
    </location>
</feature>
<dbReference type="PROSITE" id="PS50157">
    <property type="entry name" value="ZINC_FINGER_C2H2_2"/>
    <property type="match status" value="2"/>
</dbReference>
<dbReference type="SMART" id="SM00355">
    <property type="entry name" value="ZnF_C2H2"/>
    <property type="match status" value="2"/>
</dbReference>
<dbReference type="InterPro" id="IPR036236">
    <property type="entry name" value="Znf_C2H2_sf"/>
</dbReference>
<keyword evidence="1" id="KW-0479">Metal-binding</keyword>
<sequence>MVGMEMQQCKICFKKFSNGKAIGGHMRSHYAKLPLPPKRKQPSGDTDSTSSQFSTVEDGDKILRIVDPKFLDAKSTRNKNASQISSKKRYTGKPRSSTELFSGLKMPMVSSSVSEEEDGAWCLFMLSRNVWSLNAQLNTNKYQCETCEKVFKSAQGLGSHKTSHKKIRKGTKIEISGDGILLDLNQPAVSDPAF</sequence>
<dbReference type="OrthoDB" id="9411774at2759"/>